<keyword evidence="8" id="KW-1185">Reference proteome</keyword>
<dbReference type="InterPro" id="IPR036179">
    <property type="entry name" value="Ig-like_dom_sf"/>
</dbReference>
<dbReference type="Pfam" id="PF07679">
    <property type="entry name" value="I-set"/>
    <property type="match status" value="1"/>
</dbReference>
<dbReference type="PROSITE" id="PS50835">
    <property type="entry name" value="IG_LIKE"/>
    <property type="match status" value="4"/>
</dbReference>
<dbReference type="SUPFAM" id="SSF48726">
    <property type="entry name" value="Immunoglobulin"/>
    <property type="match status" value="4"/>
</dbReference>
<feature type="domain" description="Ig-like" evidence="6">
    <location>
        <begin position="32"/>
        <end position="137"/>
    </location>
</feature>
<organism evidence="7 8">
    <name type="scientific">Larinioides sclopetarius</name>
    <dbReference type="NCBI Taxonomy" id="280406"/>
    <lineage>
        <taxon>Eukaryota</taxon>
        <taxon>Metazoa</taxon>
        <taxon>Ecdysozoa</taxon>
        <taxon>Arthropoda</taxon>
        <taxon>Chelicerata</taxon>
        <taxon>Arachnida</taxon>
        <taxon>Araneae</taxon>
        <taxon>Araneomorphae</taxon>
        <taxon>Entelegynae</taxon>
        <taxon>Araneoidea</taxon>
        <taxon>Araneidae</taxon>
        <taxon>Larinioides</taxon>
    </lineage>
</organism>
<dbReference type="InterPro" id="IPR003598">
    <property type="entry name" value="Ig_sub2"/>
</dbReference>
<sequence>MMRCKNFLYIVYIHLVVLFEISLTESIFSVEEQVAILPCNAAAASLKPNTKTTLLRWFHNRYPKPAYTLDVRSIDQQTADFIWSDLGARHFPSSDYEGRLYLEVSSEIPALRIDPVQFDDKGQYTCQVDFKFNRSISSSIDLHVVVPPKGVVIRDLKDRKVEGVIGPFNLGETLIITCEALGGHPIPTLSWSGTFDNSSATYHLDITNTTSSLIMPSLKRSDQWTHFTCTAWNSPLTLPKSTTVTVEINLPPLDVKMIKNFKEPLVAGNTVTFVCKSFGSHPRAHIRWCLDGLTMLSKDIVTDNGNMTTSYYQRLINSRDDGKELECIVTNPNIPNFILKQTYTMTVRYKPEILVSIQNASLNSVAEGKDIILSCNIRSNLHISKVDWTYDNNKVSNSSHVRIKDNYLIIRDIKKKDAGNYTCEATNSEGSSSAMIQVKVEYAPVCQSIEISAKHSDEHNKDSANVTCNLSANPRNVTFYWMTRNSSSNHTWSTDRDSYTLVKLNESVVELFCWGRNEVGLQNSACSWTYEGQMNSYRDIDAIFIVSFVAILCFVLFLISCRKIYQRKKKETVVESKEVIGLKEGCGQMLNNCVKSRTLPESEFLTDLLPSKHSKEAIRSRYVSTNPKELKFEMREANAETSLLLQREKNDIPRRIRSSQF</sequence>
<dbReference type="Gene3D" id="2.60.40.10">
    <property type="entry name" value="Immunoglobulins"/>
    <property type="match status" value="4"/>
</dbReference>
<dbReference type="InterPro" id="IPR013783">
    <property type="entry name" value="Ig-like_fold"/>
</dbReference>
<keyword evidence="2 4" id="KW-0472">Membrane</keyword>
<dbReference type="InterPro" id="IPR003599">
    <property type="entry name" value="Ig_sub"/>
</dbReference>
<comment type="subcellular location">
    <subcellularLocation>
        <location evidence="1">Membrane</location>
        <topology evidence="1">Single-pass membrane protein</topology>
    </subcellularLocation>
</comment>
<reference evidence="7 8" key="1">
    <citation type="submission" date="2024-04" db="EMBL/GenBank/DDBJ databases">
        <authorList>
            <person name="Rising A."/>
            <person name="Reimegard J."/>
            <person name="Sonavane S."/>
            <person name="Akerstrom W."/>
            <person name="Nylinder S."/>
            <person name="Hedman E."/>
            <person name="Kallberg Y."/>
        </authorList>
    </citation>
    <scope>NUCLEOTIDE SEQUENCE [LARGE SCALE GENOMIC DNA]</scope>
</reference>
<dbReference type="InterPro" id="IPR013098">
    <property type="entry name" value="Ig_I-set"/>
</dbReference>
<keyword evidence="4" id="KW-0812">Transmembrane</keyword>
<feature type="domain" description="Ig-like" evidence="6">
    <location>
        <begin position="351"/>
        <end position="441"/>
    </location>
</feature>
<comment type="caution">
    <text evidence="7">The sequence shown here is derived from an EMBL/GenBank/DDBJ whole genome shotgun (WGS) entry which is preliminary data.</text>
</comment>
<evidence type="ECO:0000256" key="4">
    <source>
        <dbReference type="SAM" id="Phobius"/>
    </source>
</evidence>
<dbReference type="SMART" id="SM00408">
    <property type="entry name" value="IGc2"/>
    <property type="match status" value="2"/>
</dbReference>
<gene>
    <name evidence="7" type="ORF">LARSCL_LOCUS4952</name>
</gene>
<evidence type="ECO:0000256" key="5">
    <source>
        <dbReference type="SAM" id="SignalP"/>
    </source>
</evidence>
<evidence type="ECO:0000259" key="6">
    <source>
        <dbReference type="PROSITE" id="PS50835"/>
    </source>
</evidence>
<dbReference type="Proteomes" id="UP001497382">
    <property type="component" value="Unassembled WGS sequence"/>
</dbReference>
<feature type="chain" id="PRO_5043326415" description="Ig-like domain-containing protein" evidence="5">
    <location>
        <begin position="27"/>
        <end position="661"/>
    </location>
</feature>
<evidence type="ECO:0000256" key="2">
    <source>
        <dbReference type="ARBA" id="ARBA00023136"/>
    </source>
</evidence>
<feature type="domain" description="Ig-like" evidence="6">
    <location>
        <begin position="148"/>
        <end position="245"/>
    </location>
</feature>
<evidence type="ECO:0000256" key="3">
    <source>
        <dbReference type="ARBA" id="ARBA00023157"/>
    </source>
</evidence>
<feature type="transmembrane region" description="Helical" evidence="4">
    <location>
        <begin position="542"/>
        <end position="561"/>
    </location>
</feature>
<name>A0AAV1ZE65_9ARAC</name>
<evidence type="ECO:0000313" key="7">
    <source>
        <dbReference type="EMBL" id="CAL1269819.1"/>
    </source>
</evidence>
<dbReference type="InterPro" id="IPR007110">
    <property type="entry name" value="Ig-like_dom"/>
</dbReference>
<evidence type="ECO:0000313" key="8">
    <source>
        <dbReference type="Proteomes" id="UP001497382"/>
    </source>
</evidence>
<dbReference type="PANTHER" id="PTHR23278:SF19">
    <property type="entry name" value="OBSCURIN"/>
    <property type="match status" value="1"/>
</dbReference>
<feature type="signal peptide" evidence="5">
    <location>
        <begin position="1"/>
        <end position="26"/>
    </location>
</feature>
<keyword evidence="3" id="KW-1015">Disulfide bond</keyword>
<evidence type="ECO:0000256" key="1">
    <source>
        <dbReference type="ARBA" id="ARBA00004167"/>
    </source>
</evidence>
<dbReference type="Pfam" id="PF08205">
    <property type="entry name" value="C2-set_2"/>
    <property type="match status" value="1"/>
</dbReference>
<dbReference type="SMART" id="SM00409">
    <property type="entry name" value="IG"/>
    <property type="match status" value="4"/>
</dbReference>
<dbReference type="AlphaFoldDB" id="A0AAV1ZE65"/>
<accession>A0AAV1ZE65</accession>
<keyword evidence="4" id="KW-1133">Transmembrane helix</keyword>
<keyword evidence="5" id="KW-0732">Signal</keyword>
<protein>
    <recommendedName>
        <fullName evidence="6">Ig-like domain-containing protein</fullName>
    </recommendedName>
</protein>
<dbReference type="EMBL" id="CAXIEN010000044">
    <property type="protein sequence ID" value="CAL1269819.1"/>
    <property type="molecule type" value="Genomic_DNA"/>
</dbReference>
<proteinExistence type="predicted"/>
<dbReference type="PANTHER" id="PTHR23278">
    <property type="entry name" value="SIDESTEP PROTEIN"/>
    <property type="match status" value="1"/>
</dbReference>
<feature type="domain" description="Ig-like" evidence="6">
    <location>
        <begin position="251"/>
        <end position="344"/>
    </location>
</feature>
<dbReference type="GO" id="GO:0016020">
    <property type="term" value="C:membrane"/>
    <property type="evidence" value="ECO:0007669"/>
    <property type="project" value="UniProtKB-SubCell"/>
</dbReference>
<dbReference type="InterPro" id="IPR013162">
    <property type="entry name" value="CD80_C2-set"/>
</dbReference>